<comment type="caution">
    <text evidence="8">The sequence shown here is derived from an EMBL/GenBank/DDBJ whole genome shotgun (WGS) entry which is preliminary data.</text>
</comment>
<protein>
    <submittedName>
        <fullName evidence="8">Cryptochrome/photolyase family protein</fullName>
        <ecNumber evidence="8">4.1.99.3</ecNumber>
    </submittedName>
</protein>
<dbReference type="PROSITE" id="PS51645">
    <property type="entry name" value="PHR_CRY_ALPHA_BETA"/>
    <property type="match status" value="1"/>
</dbReference>
<evidence type="ECO:0000256" key="3">
    <source>
        <dbReference type="ARBA" id="ARBA00022630"/>
    </source>
</evidence>
<dbReference type="Gene3D" id="1.10.579.10">
    <property type="entry name" value="DNA Cyclobutane Dipyrimidine Photolyase, subunit A, domain 3"/>
    <property type="match status" value="1"/>
</dbReference>
<comment type="similarity">
    <text evidence="6">Belongs to the DNA photolyase family.</text>
</comment>
<proteinExistence type="inferred from homology"/>
<dbReference type="PROSITE" id="PS00394">
    <property type="entry name" value="DNA_PHOTOLYASES_1_1"/>
    <property type="match status" value="1"/>
</dbReference>
<dbReference type="EMBL" id="JBHUJC010000043">
    <property type="protein sequence ID" value="MFD2277683.1"/>
    <property type="molecule type" value="Genomic_DNA"/>
</dbReference>
<evidence type="ECO:0000313" key="9">
    <source>
        <dbReference type="Proteomes" id="UP001597297"/>
    </source>
</evidence>
<dbReference type="PRINTS" id="PR00147">
    <property type="entry name" value="DNAPHOTLYASE"/>
</dbReference>
<evidence type="ECO:0000256" key="6">
    <source>
        <dbReference type="RuleBase" id="RU004182"/>
    </source>
</evidence>
<dbReference type="Gene3D" id="1.25.40.80">
    <property type="match status" value="1"/>
</dbReference>
<reference evidence="9" key="1">
    <citation type="journal article" date="2019" name="Int. J. Syst. Evol. Microbiol.">
        <title>The Global Catalogue of Microorganisms (GCM) 10K type strain sequencing project: providing services to taxonomists for standard genome sequencing and annotation.</title>
        <authorList>
            <consortium name="The Broad Institute Genomics Platform"/>
            <consortium name="The Broad Institute Genome Sequencing Center for Infectious Disease"/>
            <person name="Wu L."/>
            <person name="Ma J."/>
        </authorList>
    </citation>
    <scope>NUCLEOTIDE SEQUENCE [LARGE SCALE GENOMIC DNA]</scope>
    <source>
        <strain evidence="9">JCM 16545</strain>
    </source>
</reference>
<comment type="cofactor">
    <cofactor evidence="2">
        <name>FAD</name>
        <dbReference type="ChEBI" id="CHEBI:57692"/>
    </cofactor>
</comment>
<keyword evidence="4 6" id="KW-0274">FAD</keyword>
<evidence type="ECO:0000313" key="8">
    <source>
        <dbReference type="EMBL" id="MFD2277683.1"/>
    </source>
</evidence>
<keyword evidence="9" id="KW-1185">Reference proteome</keyword>
<dbReference type="Pfam" id="PF03441">
    <property type="entry name" value="FAD_binding_7"/>
    <property type="match status" value="1"/>
</dbReference>
<keyword evidence="5 6" id="KW-0157">Chromophore</keyword>
<dbReference type="SUPFAM" id="SSF52425">
    <property type="entry name" value="Cryptochrome/photolyase, N-terminal domain"/>
    <property type="match status" value="1"/>
</dbReference>
<accession>A0ABW5E8R7</accession>
<evidence type="ECO:0000259" key="7">
    <source>
        <dbReference type="PROSITE" id="PS51645"/>
    </source>
</evidence>
<evidence type="ECO:0000256" key="2">
    <source>
        <dbReference type="ARBA" id="ARBA00001974"/>
    </source>
</evidence>
<name>A0ABW5E8R7_9BACT</name>
<dbReference type="InterPro" id="IPR005101">
    <property type="entry name" value="Cryptochr/Photolyase_FAD-bd"/>
</dbReference>
<dbReference type="RefSeq" id="WP_377093594.1">
    <property type="nucleotide sequence ID" value="NZ_JBHSJM010000001.1"/>
</dbReference>
<dbReference type="PANTHER" id="PTHR11455">
    <property type="entry name" value="CRYPTOCHROME"/>
    <property type="match status" value="1"/>
</dbReference>
<dbReference type="GO" id="GO:0003904">
    <property type="term" value="F:deoxyribodipyrimidine photo-lyase activity"/>
    <property type="evidence" value="ECO:0007669"/>
    <property type="project" value="UniProtKB-EC"/>
</dbReference>
<evidence type="ECO:0000256" key="1">
    <source>
        <dbReference type="ARBA" id="ARBA00001932"/>
    </source>
</evidence>
<dbReference type="Gene3D" id="3.40.50.620">
    <property type="entry name" value="HUPs"/>
    <property type="match status" value="1"/>
</dbReference>
<dbReference type="InterPro" id="IPR006050">
    <property type="entry name" value="DNA_photolyase_N"/>
</dbReference>
<organism evidence="8 9">
    <name type="scientific">Rubritalea spongiae</name>
    <dbReference type="NCBI Taxonomy" id="430797"/>
    <lineage>
        <taxon>Bacteria</taxon>
        <taxon>Pseudomonadati</taxon>
        <taxon>Verrucomicrobiota</taxon>
        <taxon>Verrucomicrobiia</taxon>
        <taxon>Verrucomicrobiales</taxon>
        <taxon>Rubritaleaceae</taxon>
        <taxon>Rubritalea</taxon>
    </lineage>
</organism>
<evidence type="ECO:0000256" key="4">
    <source>
        <dbReference type="ARBA" id="ARBA00022827"/>
    </source>
</evidence>
<dbReference type="Proteomes" id="UP001597297">
    <property type="component" value="Unassembled WGS sequence"/>
</dbReference>
<evidence type="ECO:0000256" key="5">
    <source>
        <dbReference type="ARBA" id="ARBA00022991"/>
    </source>
</evidence>
<keyword evidence="8" id="KW-0456">Lyase</keyword>
<dbReference type="SUPFAM" id="SSF48173">
    <property type="entry name" value="Cryptochrome/photolyase FAD-binding domain"/>
    <property type="match status" value="1"/>
</dbReference>
<dbReference type="EC" id="4.1.99.3" evidence="8"/>
<dbReference type="Pfam" id="PF00875">
    <property type="entry name" value="DNA_photolyase"/>
    <property type="match status" value="1"/>
</dbReference>
<dbReference type="InterPro" id="IPR014729">
    <property type="entry name" value="Rossmann-like_a/b/a_fold"/>
</dbReference>
<sequence>MKSCILWFRKDLRLSDHPALDYAIEEGYSILPLYIFEDAEAWPMGEASRWWLHHALMDLGEQLDGFGAKLHIVDGSKEAHQTLSALVKKIDADAVFWSRRYEAESILQDSEIKKELMASGVLVKSFSASLINEPFNVSNQSGKPYKVFTPYWKKCREIPLRELTQPDLSKASWQKLEDGLTVEELELLPSLSWDDGFYEMWDPHRSGAASLLNQLGDGRAAAYSENRDMLAESGTSRLSPYLAFGQISPIEIIHALSEVKAEDYLRQLYWRDFSYHLLYHFPKTDKEPLREEWRLFPWGVDEKIVGKWQRGETGYPVVDAAMRELWHTGWMHNRARMIVASVLVKHFQQDWMVGAQWFWDTLVDADLANNTMGWQWSAGCGADAAPYFRVFNPVTQGQKFDPDGIYIRKYVPELSALPNKYIYCPWEAPSALLEDCGIVLGQSYPQPILLPSEGRKMALDAYQAFKNSLEARQG</sequence>
<feature type="domain" description="Photolyase/cryptochrome alpha/beta" evidence="7">
    <location>
        <begin position="2"/>
        <end position="131"/>
    </location>
</feature>
<dbReference type="InterPro" id="IPR018394">
    <property type="entry name" value="DNA_photolyase_1_CS_C"/>
</dbReference>
<dbReference type="InterPro" id="IPR002081">
    <property type="entry name" value="Cryptochrome/DNA_photolyase_1"/>
</dbReference>
<comment type="cofactor">
    <cofactor evidence="1">
        <name>(6R)-5,10-methylene-5,6,7,8-tetrahydrofolate</name>
        <dbReference type="ChEBI" id="CHEBI:15636"/>
    </cofactor>
</comment>
<gene>
    <name evidence="8" type="ORF">ACFSQZ_14540</name>
</gene>
<dbReference type="InterPro" id="IPR036155">
    <property type="entry name" value="Crypto/Photolyase_N_sf"/>
</dbReference>
<keyword evidence="3 6" id="KW-0285">Flavoprotein</keyword>
<dbReference type="InterPro" id="IPR036134">
    <property type="entry name" value="Crypto/Photolyase_FAD-like_sf"/>
</dbReference>
<dbReference type="PANTHER" id="PTHR11455:SF9">
    <property type="entry name" value="CRYPTOCHROME CIRCADIAN CLOCK 5 ISOFORM X1"/>
    <property type="match status" value="1"/>
</dbReference>